<dbReference type="Proteomes" id="UP000694414">
    <property type="component" value="Unplaced"/>
</dbReference>
<name>A0A8C8ZYR3_PROSS</name>
<dbReference type="GO" id="GO:0006355">
    <property type="term" value="P:regulation of DNA-templated transcription"/>
    <property type="evidence" value="ECO:0007669"/>
    <property type="project" value="InterPro"/>
</dbReference>
<dbReference type="CDD" id="cd07765">
    <property type="entry name" value="KRAB_A-box"/>
    <property type="match status" value="1"/>
</dbReference>
<dbReference type="InterPro" id="IPR001909">
    <property type="entry name" value="KRAB"/>
</dbReference>
<reference evidence="2" key="2">
    <citation type="submission" date="2025-09" db="UniProtKB">
        <authorList>
            <consortium name="Ensembl"/>
        </authorList>
    </citation>
    <scope>IDENTIFICATION</scope>
</reference>
<dbReference type="AlphaFoldDB" id="A0A8C8ZYR3"/>
<evidence type="ECO:0000313" key="2">
    <source>
        <dbReference type="Ensembl" id="ENSPSMP00000020113.1"/>
    </source>
</evidence>
<evidence type="ECO:0000259" key="1">
    <source>
        <dbReference type="PROSITE" id="PS50805"/>
    </source>
</evidence>
<protein>
    <recommendedName>
        <fullName evidence="1">KRAB domain-containing protein</fullName>
    </recommendedName>
</protein>
<evidence type="ECO:0000313" key="3">
    <source>
        <dbReference type="Proteomes" id="UP000694414"/>
    </source>
</evidence>
<sequence>MLYCPLCTDLQNTLGNIFLLKLSYGIIPVSGISQNHMCFLFFQALLTFVDVAVEFSLEEWECLDPAQQNLYRDVMLENYANLVSLGLAVSKPDLITCLEQRSEPWKVRKYIAVAKYPVFFLLVYKLVKSSNLFVSSISFITNLHFSV</sequence>
<dbReference type="InterPro" id="IPR050169">
    <property type="entry name" value="Krueppel_C2H2_ZnF"/>
</dbReference>
<dbReference type="PROSITE" id="PS50805">
    <property type="entry name" value="KRAB"/>
    <property type="match status" value="1"/>
</dbReference>
<dbReference type="Gene3D" id="6.10.140.140">
    <property type="match status" value="1"/>
</dbReference>
<dbReference type="Ensembl" id="ENSPSMT00000023311.1">
    <property type="protein sequence ID" value="ENSPSMP00000020113.1"/>
    <property type="gene ID" value="ENSPSMG00000014209.1"/>
</dbReference>
<dbReference type="SUPFAM" id="SSF109640">
    <property type="entry name" value="KRAB domain (Kruppel-associated box)"/>
    <property type="match status" value="1"/>
</dbReference>
<dbReference type="SMART" id="SM00349">
    <property type="entry name" value="KRAB"/>
    <property type="match status" value="1"/>
</dbReference>
<proteinExistence type="predicted"/>
<feature type="domain" description="KRAB" evidence="1">
    <location>
        <begin position="46"/>
        <end position="117"/>
    </location>
</feature>
<dbReference type="GeneTree" id="ENSGT01150000286936"/>
<dbReference type="PANTHER" id="PTHR23232:SF163">
    <property type="entry name" value="ZINC FINGER PROTEIN 589"/>
    <property type="match status" value="1"/>
</dbReference>
<dbReference type="InterPro" id="IPR036051">
    <property type="entry name" value="KRAB_dom_sf"/>
</dbReference>
<dbReference type="Pfam" id="PF01352">
    <property type="entry name" value="KRAB"/>
    <property type="match status" value="1"/>
</dbReference>
<dbReference type="PANTHER" id="PTHR23232">
    <property type="entry name" value="KRAB DOMAIN C2H2 ZINC FINGER"/>
    <property type="match status" value="1"/>
</dbReference>
<keyword evidence="3" id="KW-1185">Reference proteome</keyword>
<organism evidence="2 3">
    <name type="scientific">Prolemur simus</name>
    <name type="common">Greater bamboo lemur</name>
    <name type="synonym">Hapalemur simus</name>
    <dbReference type="NCBI Taxonomy" id="1328070"/>
    <lineage>
        <taxon>Eukaryota</taxon>
        <taxon>Metazoa</taxon>
        <taxon>Chordata</taxon>
        <taxon>Craniata</taxon>
        <taxon>Vertebrata</taxon>
        <taxon>Euteleostomi</taxon>
        <taxon>Mammalia</taxon>
        <taxon>Eutheria</taxon>
        <taxon>Euarchontoglires</taxon>
        <taxon>Primates</taxon>
        <taxon>Strepsirrhini</taxon>
        <taxon>Lemuriformes</taxon>
        <taxon>Lemuridae</taxon>
        <taxon>Prolemur</taxon>
    </lineage>
</organism>
<reference evidence="2" key="1">
    <citation type="submission" date="2025-08" db="UniProtKB">
        <authorList>
            <consortium name="Ensembl"/>
        </authorList>
    </citation>
    <scope>IDENTIFICATION</scope>
</reference>
<accession>A0A8C8ZYR3</accession>